<keyword evidence="9 12" id="KW-0408">Iron</keyword>
<comment type="cofactor">
    <cofactor evidence="12">
        <name>heme</name>
        <dbReference type="ChEBI" id="CHEBI:30413"/>
    </cofactor>
    <text evidence="12">The heme is bound between the two transmembrane subunits.</text>
</comment>
<dbReference type="Gene3D" id="1.20.1300.10">
    <property type="entry name" value="Fumarate reductase/succinate dehydrogenase, transmembrane subunit"/>
    <property type="match status" value="1"/>
</dbReference>
<evidence type="ECO:0000256" key="11">
    <source>
        <dbReference type="ARBA" id="ARBA00025912"/>
    </source>
</evidence>
<comment type="subunit">
    <text evidence="11">Part of an enzyme complex containing four subunits: a flavoprotein, an iron-sulfur protein, plus two membrane-anchoring proteins, SdhC and SdhD. The complex can form homotrimers.</text>
</comment>
<evidence type="ECO:0000256" key="12">
    <source>
        <dbReference type="PIRSR" id="PIRSR000178-1"/>
    </source>
</evidence>
<evidence type="ECO:0000256" key="9">
    <source>
        <dbReference type="ARBA" id="ARBA00023004"/>
    </source>
</evidence>
<sequence>MLVADPQQGLRRVPATSEAMMTVRIERPLSPHLQIYRWTLTMTLSIVHRATGVALYFGTLLLVWWLMAVSSGPGAYAAVQSFTSSWAGRLIAFGYTWALMHHMLGGVRHLVWDLGYGFQPTEREWLTRATLIGGILLTVLLWIAAYAIGGGGR</sequence>
<dbReference type="Proteomes" id="UP000318825">
    <property type="component" value="Unassembled WGS sequence"/>
</dbReference>
<dbReference type="Pfam" id="PF01127">
    <property type="entry name" value="Sdh_cyt"/>
    <property type="match status" value="1"/>
</dbReference>
<evidence type="ECO:0000313" key="14">
    <source>
        <dbReference type="EMBL" id="GEC16865.1"/>
    </source>
</evidence>
<keyword evidence="7 12" id="KW-0479">Metal-binding</keyword>
<evidence type="ECO:0000256" key="8">
    <source>
        <dbReference type="ARBA" id="ARBA00022989"/>
    </source>
</evidence>
<evidence type="ECO:0000256" key="1">
    <source>
        <dbReference type="ARBA" id="ARBA00004050"/>
    </source>
</evidence>
<dbReference type="PIRSF" id="PIRSF000178">
    <property type="entry name" value="SDH_cyt_b560"/>
    <property type="match status" value="1"/>
</dbReference>
<dbReference type="InterPro" id="IPR018495">
    <property type="entry name" value="Succ_DH_cyt_bsu_CS"/>
</dbReference>
<feature type="binding site" description="axial binding residue" evidence="12">
    <location>
        <position position="102"/>
    </location>
    <ligand>
        <name>heme</name>
        <dbReference type="ChEBI" id="CHEBI:30413"/>
        <note>ligand shared with second transmembrane subunit</note>
    </ligand>
    <ligandPart>
        <name>Fe</name>
        <dbReference type="ChEBI" id="CHEBI:18248"/>
    </ligandPart>
</feature>
<dbReference type="AlphaFoldDB" id="A0A4Y3WE04"/>
<dbReference type="GO" id="GO:0016020">
    <property type="term" value="C:membrane"/>
    <property type="evidence" value="ECO:0007669"/>
    <property type="project" value="UniProtKB-SubCell"/>
</dbReference>
<evidence type="ECO:0000256" key="13">
    <source>
        <dbReference type="SAM" id="Phobius"/>
    </source>
</evidence>
<dbReference type="GO" id="GO:0009055">
    <property type="term" value="F:electron transfer activity"/>
    <property type="evidence" value="ECO:0007669"/>
    <property type="project" value="InterPro"/>
</dbReference>
<accession>A0A4Y3WE04</accession>
<keyword evidence="5 12" id="KW-0349">Heme</keyword>
<evidence type="ECO:0000256" key="6">
    <source>
        <dbReference type="ARBA" id="ARBA00022692"/>
    </source>
</evidence>
<keyword evidence="6 13" id="KW-0812">Transmembrane</keyword>
<feature type="transmembrane region" description="Helical" evidence="13">
    <location>
        <begin position="125"/>
        <end position="148"/>
    </location>
</feature>
<feature type="transmembrane region" description="Helical" evidence="13">
    <location>
        <begin position="86"/>
        <end position="104"/>
    </location>
</feature>
<proteinExistence type="inferred from homology"/>
<evidence type="ECO:0000256" key="4">
    <source>
        <dbReference type="ARBA" id="ARBA00020076"/>
    </source>
</evidence>
<dbReference type="SUPFAM" id="SSF81343">
    <property type="entry name" value="Fumarate reductase respiratory complex transmembrane subunits"/>
    <property type="match status" value="1"/>
</dbReference>
<dbReference type="EMBL" id="BJNF01000080">
    <property type="protein sequence ID" value="GEC16865.1"/>
    <property type="molecule type" value="Genomic_DNA"/>
</dbReference>
<dbReference type="InterPro" id="IPR000701">
    <property type="entry name" value="SuccDH_FuR_B_TM-su"/>
</dbReference>
<reference evidence="14 15" key="1">
    <citation type="submission" date="2019-06" db="EMBL/GenBank/DDBJ databases">
        <title>Whole genome shotgun sequence of Nitrobacter winogradskyi NBRC 14297.</title>
        <authorList>
            <person name="Hosoyama A."/>
            <person name="Uohara A."/>
            <person name="Ohji S."/>
            <person name="Ichikawa N."/>
        </authorList>
    </citation>
    <scope>NUCLEOTIDE SEQUENCE [LARGE SCALE GENOMIC DNA]</scope>
    <source>
        <strain evidence="14 15">NBRC 14297</strain>
    </source>
</reference>
<gene>
    <name evidence="14" type="primary">sdhC</name>
    <name evidence="14" type="ORF">NWI01_27570</name>
</gene>
<keyword evidence="10 13" id="KW-0472">Membrane</keyword>
<dbReference type="InterPro" id="IPR034804">
    <property type="entry name" value="SQR/QFR_C/D"/>
</dbReference>
<feature type="transmembrane region" description="Helical" evidence="13">
    <location>
        <begin position="46"/>
        <end position="66"/>
    </location>
</feature>
<dbReference type="PROSITE" id="PS01001">
    <property type="entry name" value="SDH_CYT_2"/>
    <property type="match status" value="1"/>
</dbReference>
<evidence type="ECO:0000256" key="10">
    <source>
        <dbReference type="ARBA" id="ARBA00023136"/>
    </source>
</evidence>
<comment type="subcellular location">
    <subcellularLocation>
        <location evidence="2">Membrane</location>
        <topology evidence="2">Multi-pass membrane protein</topology>
    </subcellularLocation>
</comment>
<dbReference type="InterPro" id="IPR014314">
    <property type="entry name" value="Succ_DH_cytb556"/>
</dbReference>
<protein>
    <recommendedName>
        <fullName evidence="4">Succinate dehydrogenase cytochrome b556 subunit</fullName>
    </recommendedName>
</protein>
<dbReference type="NCBIfam" id="TIGR02970">
    <property type="entry name" value="succ_dehyd_cytB"/>
    <property type="match status" value="1"/>
</dbReference>
<evidence type="ECO:0000256" key="2">
    <source>
        <dbReference type="ARBA" id="ARBA00004141"/>
    </source>
</evidence>
<evidence type="ECO:0000313" key="15">
    <source>
        <dbReference type="Proteomes" id="UP000318825"/>
    </source>
</evidence>
<comment type="similarity">
    <text evidence="3">Belongs to the cytochrome b560 family.</text>
</comment>
<evidence type="ECO:0000256" key="3">
    <source>
        <dbReference type="ARBA" id="ARBA00007244"/>
    </source>
</evidence>
<dbReference type="GO" id="GO:0046872">
    <property type="term" value="F:metal ion binding"/>
    <property type="evidence" value="ECO:0007669"/>
    <property type="project" value="UniProtKB-KW"/>
</dbReference>
<evidence type="ECO:0000256" key="5">
    <source>
        <dbReference type="ARBA" id="ARBA00022617"/>
    </source>
</evidence>
<comment type="caution">
    <text evidence="14">The sequence shown here is derived from an EMBL/GenBank/DDBJ whole genome shotgun (WGS) entry which is preliminary data.</text>
</comment>
<dbReference type="PANTHER" id="PTHR10978">
    <property type="entry name" value="SUCCINATE DEHYDROGENASE CYTOCHROME B560 SUBUNIT"/>
    <property type="match status" value="1"/>
</dbReference>
<evidence type="ECO:0000256" key="7">
    <source>
        <dbReference type="ARBA" id="ARBA00022723"/>
    </source>
</evidence>
<dbReference type="CDD" id="cd03499">
    <property type="entry name" value="SQR_TypeC_SdhC"/>
    <property type="match status" value="1"/>
</dbReference>
<dbReference type="PANTHER" id="PTHR10978:SF5">
    <property type="entry name" value="SUCCINATE DEHYDROGENASE CYTOCHROME B560 SUBUNIT, MITOCHONDRIAL"/>
    <property type="match status" value="1"/>
</dbReference>
<dbReference type="PROSITE" id="PS01000">
    <property type="entry name" value="SDH_CYT_1"/>
    <property type="match status" value="1"/>
</dbReference>
<comment type="function">
    <text evidence="1">Membrane-anchoring subunit of succinate dehydrogenase (SDH).</text>
</comment>
<keyword evidence="8 13" id="KW-1133">Transmembrane helix</keyword>
<dbReference type="GO" id="GO:0006099">
    <property type="term" value="P:tricarboxylic acid cycle"/>
    <property type="evidence" value="ECO:0007669"/>
    <property type="project" value="InterPro"/>
</dbReference>
<name>A0A4Y3WE04_NITWI</name>
<organism evidence="14 15">
    <name type="scientific">Nitrobacter winogradskyi</name>
    <name type="common">Nitrobacter agilis</name>
    <dbReference type="NCBI Taxonomy" id="913"/>
    <lineage>
        <taxon>Bacteria</taxon>
        <taxon>Pseudomonadati</taxon>
        <taxon>Pseudomonadota</taxon>
        <taxon>Alphaproteobacteria</taxon>
        <taxon>Hyphomicrobiales</taxon>
        <taxon>Nitrobacteraceae</taxon>
        <taxon>Nitrobacter</taxon>
    </lineage>
</organism>